<gene>
    <name evidence="2" type="ORF">Tc00.1047053511683.10</name>
</gene>
<feature type="non-terminal residue" evidence="2">
    <location>
        <position position="1"/>
    </location>
</feature>
<sequence>VHGVDAVVRVPSCSSSSLQPLLSASPPVFSEEDVRHEPPTAEPIDGVDEHKQQQQPPPPLHAESVFPAAAATTTTPEMSAAPAGHSIEGRTHPQNPVCWNSVHLVAVAGEEENVEPAPYCACTCTKFCQRYRSLHEVENVGETRLVTIAGSVDAHNVSRQGGDDEKQMVQSTPGGMVLTDMYKTACGYTIYIQPPMNP</sequence>
<evidence type="ECO:0000256" key="1">
    <source>
        <dbReference type="SAM" id="MobiDB-lite"/>
    </source>
</evidence>
<feature type="compositionally biased region" description="Low complexity" evidence="1">
    <location>
        <begin position="15"/>
        <end position="28"/>
    </location>
</feature>
<dbReference type="PaxDb" id="353153-Q4CN86"/>
<dbReference type="AlphaFoldDB" id="Q4CN86"/>
<dbReference type="EMBL" id="AAHK01003066">
    <property type="protein sequence ID" value="EAN81736.1"/>
    <property type="molecule type" value="Genomic_DNA"/>
</dbReference>
<protein>
    <submittedName>
        <fullName evidence="2">Uncharacterized protein</fullName>
    </submittedName>
</protein>
<keyword evidence="3" id="KW-1185">Reference proteome</keyword>
<name>Q4CN86_TRYCC</name>
<proteinExistence type="predicted"/>
<reference evidence="2 3" key="1">
    <citation type="journal article" date="2005" name="Science">
        <title>The genome sequence of Trypanosoma cruzi, etiologic agent of Chagas disease.</title>
        <authorList>
            <person name="El-Sayed N.M."/>
            <person name="Myler P.J."/>
            <person name="Bartholomeu D.C."/>
            <person name="Nilsson D."/>
            <person name="Aggarwal G."/>
            <person name="Tran A.N."/>
            <person name="Ghedin E."/>
            <person name="Worthey E.A."/>
            <person name="Delcher A.L."/>
            <person name="Blandin G."/>
            <person name="Westenberger S.J."/>
            <person name="Caler E."/>
            <person name="Cerqueira G.C."/>
            <person name="Branche C."/>
            <person name="Haas B."/>
            <person name="Anupama A."/>
            <person name="Arner E."/>
            <person name="Aslund L."/>
            <person name="Attipoe P."/>
            <person name="Bontempi E."/>
            <person name="Bringaud F."/>
            <person name="Burton P."/>
            <person name="Cadag E."/>
            <person name="Campbell D.A."/>
            <person name="Carrington M."/>
            <person name="Crabtree J."/>
            <person name="Darban H."/>
            <person name="da Silveira J.F."/>
            <person name="de Jong P."/>
            <person name="Edwards K."/>
            <person name="Englund P.T."/>
            <person name="Fazelina G."/>
            <person name="Feldblyum T."/>
            <person name="Ferella M."/>
            <person name="Frasch A.C."/>
            <person name="Gull K."/>
            <person name="Horn D."/>
            <person name="Hou L."/>
            <person name="Huang Y."/>
            <person name="Kindlund E."/>
            <person name="Klingbeil M."/>
            <person name="Kluge S."/>
            <person name="Koo H."/>
            <person name="Lacerda D."/>
            <person name="Levin M.J."/>
            <person name="Lorenzi H."/>
            <person name="Louie T."/>
            <person name="Machado C.R."/>
            <person name="McCulloch R."/>
            <person name="McKenna A."/>
            <person name="Mizuno Y."/>
            <person name="Mottram J.C."/>
            <person name="Nelson S."/>
            <person name="Ochaya S."/>
            <person name="Osoegawa K."/>
            <person name="Pai G."/>
            <person name="Parsons M."/>
            <person name="Pentony M."/>
            <person name="Pettersson U."/>
            <person name="Pop M."/>
            <person name="Ramirez J.L."/>
            <person name="Rinta J."/>
            <person name="Robertson L."/>
            <person name="Salzberg S.L."/>
            <person name="Sanchez D.O."/>
            <person name="Seyler A."/>
            <person name="Sharma R."/>
            <person name="Shetty J."/>
            <person name="Simpson A.J."/>
            <person name="Sisk E."/>
            <person name="Tammi M.T."/>
            <person name="Tarleton R."/>
            <person name="Teixeira S."/>
            <person name="Van Aken S."/>
            <person name="Vogt C."/>
            <person name="Ward P.N."/>
            <person name="Wickstead B."/>
            <person name="Wortman J."/>
            <person name="White O."/>
            <person name="Fraser C.M."/>
            <person name="Stuart K.D."/>
            <person name="Andersson B."/>
        </authorList>
    </citation>
    <scope>NUCLEOTIDE SEQUENCE [LARGE SCALE GENOMIC DNA]</scope>
    <source>
        <strain evidence="2 3">CL Brener</strain>
    </source>
</reference>
<dbReference type="GeneID" id="3532761"/>
<feature type="region of interest" description="Disordered" evidence="1">
    <location>
        <begin position="15"/>
        <end position="62"/>
    </location>
</feature>
<organism evidence="2 3">
    <name type="scientific">Trypanosoma cruzi (strain CL Brener)</name>
    <dbReference type="NCBI Taxonomy" id="353153"/>
    <lineage>
        <taxon>Eukaryota</taxon>
        <taxon>Discoba</taxon>
        <taxon>Euglenozoa</taxon>
        <taxon>Kinetoplastea</taxon>
        <taxon>Metakinetoplastina</taxon>
        <taxon>Trypanosomatida</taxon>
        <taxon>Trypanosomatidae</taxon>
        <taxon>Trypanosoma</taxon>
        <taxon>Schizotrypanum</taxon>
    </lineage>
</organism>
<dbReference type="RefSeq" id="XP_803182.1">
    <property type="nucleotide sequence ID" value="XM_798089.1"/>
</dbReference>
<dbReference type="InParanoid" id="Q4CN86"/>
<comment type="caution">
    <text evidence="2">The sequence shown here is derived from an EMBL/GenBank/DDBJ whole genome shotgun (WGS) entry which is preliminary data.</text>
</comment>
<dbReference type="KEGG" id="tcr:511683.10"/>
<accession>Q4CN86</accession>
<evidence type="ECO:0000313" key="2">
    <source>
        <dbReference type="EMBL" id="EAN81736.1"/>
    </source>
</evidence>
<dbReference type="Proteomes" id="UP000002296">
    <property type="component" value="Unassembled WGS sequence"/>
</dbReference>
<evidence type="ECO:0000313" key="3">
    <source>
        <dbReference type="Proteomes" id="UP000002296"/>
    </source>
</evidence>